<dbReference type="AlphaFoldDB" id="W6URB6"/>
<reference evidence="1 2" key="1">
    <citation type="journal article" date="2013" name="Nat. Genet.">
        <title>The genome of the hydatid tapeworm Echinococcus granulosus.</title>
        <authorList>
            <person name="Zheng H."/>
            <person name="Zhang W."/>
            <person name="Zhang L."/>
            <person name="Zhang Z."/>
            <person name="Li J."/>
            <person name="Lu G."/>
            <person name="Zhu Y."/>
            <person name="Wang Y."/>
            <person name="Huang Y."/>
            <person name="Liu J."/>
            <person name="Kang H."/>
            <person name="Chen J."/>
            <person name="Wang L."/>
            <person name="Chen A."/>
            <person name="Yu S."/>
            <person name="Gao Z."/>
            <person name="Jin L."/>
            <person name="Gu W."/>
            <person name="Wang Z."/>
            <person name="Zhao L."/>
            <person name="Shi B."/>
            <person name="Wen H."/>
            <person name="Lin R."/>
            <person name="Jones M.K."/>
            <person name="Brejova B."/>
            <person name="Vinar T."/>
            <person name="Zhao G."/>
            <person name="McManus D.P."/>
            <person name="Chen Z."/>
            <person name="Zhou Y."/>
            <person name="Wang S."/>
        </authorList>
    </citation>
    <scope>NUCLEOTIDE SEQUENCE [LARGE SCALE GENOMIC DNA]</scope>
</reference>
<dbReference type="RefSeq" id="XP_024352063.1">
    <property type="nucleotide sequence ID" value="XM_024493555.1"/>
</dbReference>
<proteinExistence type="predicted"/>
<name>W6URB6_ECHGR</name>
<protein>
    <submittedName>
        <fullName evidence="1">Uncharacterized protein</fullName>
    </submittedName>
</protein>
<dbReference type="Proteomes" id="UP000019149">
    <property type="component" value="Unassembled WGS sequence"/>
</dbReference>
<evidence type="ECO:0000313" key="2">
    <source>
        <dbReference type="Proteomes" id="UP000019149"/>
    </source>
</evidence>
<gene>
    <name evidence="1" type="ORF">EGR_04306</name>
</gene>
<keyword evidence="2" id="KW-1185">Reference proteome</keyword>
<comment type="caution">
    <text evidence="1">The sequence shown here is derived from an EMBL/GenBank/DDBJ whole genome shotgun (WGS) entry which is preliminary data.</text>
</comment>
<dbReference type="EMBL" id="APAU02000026">
    <property type="protein sequence ID" value="EUB60867.1"/>
    <property type="molecule type" value="Genomic_DNA"/>
</dbReference>
<accession>W6URB6</accession>
<organism evidence="1 2">
    <name type="scientific">Echinococcus granulosus</name>
    <name type="common">Hydatid tapeworm</name>
    <dbReference type="NCBI Taxonomy" id="6210"/>
    <lineage>
        <taxon>Eukaryota</taxon>
        <taxon>Metazoa</taxon>
        <taxon>Spiralia</taxon>
        <taxon>Lophotrochozoa</taxon>
        <taxon>Platyhelminthes</taxon>
        <taxon>Cestoda</taxon>
        <taxon>Eucestoda</taxon>
        <taxon>Cyclophyllidea</taxon>
        <taxon>Taeniidae</taxon>
        <taxon>Echinococcus</taxon>
        <taxon>Echinococcus granulosus group</taxon>
    </lineage>
</organism>
<dbReference type="CTD" id="36340021"/>
<sequence>MRGFLVSNKIKSLMKIYKVERGNSIIVEYFSRLKYLMDLFDNNANVITEGDVVRIFINKLKGNQAHINNMTNETRIYDSKLIRFIKPIVFPRTYFEKQKIATGNQFSVHLSLIILKKISKLPNRRKGTEYAKILKVTDSSKTFINRRLCTSKVTYFTINFHTVALKRIAGQIQTHSENKVLEGLLFYYHVKQKTLIHLNK</sequence>
<dbReference type="GeneID" id="36340021"/>
<evidence type="ECO:0000313" key="1">
    <source>
        <dbReference type="EMBL" id="EUB60867.1"/>
    </source>
</evidence>
<dbReference type="KEGG" id="egl:EGR_04306"/>